<dbReference type="Pfam" id="PF00105">
    <property type="entry name" value="zf-C4"/>
    <property type="match status" value="1"/>
</dbReference>
<evidence type="ECO:0000256" key="5">
    <source>
        <dbReference type="ARBA" id="ARBA00023125"/>
    </source>
</evidence>
<reference evidence="10 11" key="1">
    <citation type="journal article" date="2017" name="PLoS Biol.">
        <title>The sea cucumber genome provides insights into morphological evolution and visceral regeneration.</title>
        <authorList>
            <person name="Zhang X."/>
            <person name="Sun L."/>
            <person name="Yuan J."/>
            <person name="Sun Y."/>
            <person name="Gao Y."/>
            <person name="Zhang L."/>
            <person name="Li S."/>
            <person name="Dai H."/>
            <person name="Hamel J.F."/>
            <person name="Liu C."/>
            <person name="Yu Y."/>
            <person name="Liu S."/>
            <person name="Lin W."/>
            <person name="Guo K."/>
            <person name="Jin S."/>
            <person name="Xu P."/>
            <person name="Storey K.B."/>
            <person name="Huan P."/>
            <person name="Zhang T."/>
            <person name="Zhou Y."/>
            <person name="Zhang J."/>
            <person name="Lin C."/>
            <person name="Li X."/>
            <person name="Xing L."/>
            <person name="Huo D."/>
            <person name="Sun M."/>
            <person name="Wang L."/>
            <person name="Mercier A."/>
            <person name="Li F."/>
            <person name="Yang H."/>
            <person name="Xiang J."/>
        </authorList>
    </citation>
    <scope>NUCLEOTIDE SEQUENCE [LARGE SCALE GENOMIC DNA]</scope>
    <source>
        <strain evidence="10">Shaxun</strain>
        <tissue evidence="10">Muscle</tissue>
    </source>
</reference>
<keyword evidence="1" id="KW-0479">Metal-binding</keyword>
<dbReference type="GO" id="GO:0008270">
    <property type="term" value="F:zinc ion binding"/>
    <property type="evidence" value="ECO:0007669"/>
    <property type="project" value="UniProtKB-KW"/>
</dbReference>
<dbReference type="OrthoDB" id="5771769at2759"/>
<organism evidence="10 11">
    <name type="scientific">Stichopus japonicus</name>
    <name type="common">Sea cucumber</name>
    <dbReference type="NCBI Taxonomy" id="307972"/>
    <lineage>
        <taxon>Eukaryota</taxon>
        <taxon>Metazoa</taxon>
        <taxon>Echinodermata</taxon>
        <taxon>Eleutherozoa</taxon>
        <taxon>Echinozoa</taxon>
        <taxon>Holothuroidea</taxon>
        <taxon>Aspidochirotacea</taxon>
        <taxon>Aspidochirotida</taxon>
        <taxon>Stichopodidae</taxon>
        <taxon>Apostichopus</taxon>
    </lineage>
</organism>
<keyword evidence="4" id="KW-0805">Transcription regulation</keyword>
<keyword evidence="3" id="KW-0862">Zinc</keyword>
<dbReference type="GO" id="GO:0030154">
    <property type="term" value="P:cell differentiation"/>
    <property type="evidence" value="ECO:0007669"/>
    <property type="project" value="TreeGrafter"/>
</dbReference>
<sequence>GFFRRCLRRKKEYICPKGGKCEISRHQRNRCPSCRYKKCIELGMSKEAVRIGRIPNKQKETDFVDIEPYIVEDIKELDDSEILKEVVIDEDTEKLILTAGEAHKNTAKSY</sequence>
<evidence type="ECO:0000256" key="8">
    <source>
        <dbReference type="ARBA" id="ARBA00023242"/>
    </source>
</evidence>
<dbReference type="PANTHER" id="PTHR24082:SF473">
    <property type="entry name" value="ECDYSONE-INDUCED PROTEIN 75B, ISOFORM B"/>
    <property type="match status" value="1"/>
</dbReference>
<dbReference type="GO" id="GO:0045944">
    <property type="term" value="P:positive regulation of transcription by RNA polymerase II"/>
    <property type="evidence" value="ECO:0007669"/>
    <property type="project" value="TreeGrafter"/>
</dbReference>
<keyword evidence="8" id="KW-0539">Nucleus</keyword>
<evidence type="ECO:0000256" key="4">
    <source>
        <dbReference type="ARBA" id="ARBA00023015"/>
    </source>
</evidence>
<dbReference type="Proteomes" id="UP000230750">
    <property type="component" value="Unassembled WGS sequence"/>
</dbReference>
<keyword evidence="5" id="KW-0238">DNA-binding</keyword>
<evidence type="ECO:0000256" key="3">
    <source>
        <dbReference type="ARBA" id="ARBA00022833"/>
    </source>
</evidence>
<protein>
    <submittedName>
        <fullName evidence="10">Putative nuclear receptor subfamily 1 group D member 1</fullName>
    </submittedName>
</protein>
<dbReference type="InterPro" id="IPR001628">
    <property type="entry name" value="Znf_hrmn_rcpt"/>
</dbReference>
<feature type="non-terminal residue" evidence="10">
    <location>
        <position position="110"/>
    </location>
</feature>
<accession>A0A2G8JJF3</accession>
<dbReference type="GO" id="GO:0000122">
    <property type="term" value="P:negative regulation of transcription by RNA polymerase II"/>
    <property type="evidence" value="ECO:0007669"/>
    <property type="project" value="TreeGrafter"/>
</dbReference>
<dbReference type="PANTHER" id="PTHR24082">
    <property type="entry name" value="NUCLEAR HORMONE RECEPTOR"/>
    <property type="match status" value="1"/>
</dbReference>
<evidence type="ECO:0000259" key="9">
    <source>
        <dbReference type="PROSITE" id="PS51030"/>
    </source>
</evidence>
<comment type="caution">
    <text evidence="10">The sequence shown here is derived from an EMBL/GenBank/DDBJ whole genome shotgun (WGS) entry which is preliminary data.</text>
</comment>
<dbReference type="SMART" id="SM00399">
    <property type="entry name" value="ZnF_C4"/>
    <property type="match status" value="1"/>
</dbReference>
<evidence type="ECO:0000256" key="1">
    <source>
        <dbReference type="ARBA" id="ARBA00022723"/>
    </source>
</evidence>
<dbReference type="SUPFAM" id="SSF57716">
    <property type="entry name" value="Glucocorticoid receptor-like (DNA-binding domain)"/>
    <property type="match status" value="1"/>
</dbReference>
<proteinExistence type="predicted"/>
<name>A0A2G8JJF3_STIJA</name>
<evidence type="ECO:0000256" key="7">
    <source>
        <dbReference type="ARBA" id="ARBA00023170"/>
    </source>
</evidence>
<feature type="domain" description="Nuclear receptor" evidence="9">
    <location>
        <begin position="1"/>
        <end position="51"/>
    </location>
</feature>
<keyword evidence="6" id="KW-0804">Transcription</keyword>
<keyword evidence="2" id="KW-0863">Zinc-finger</keyword>
<dbReference type="GO" id="GO:0004879">
    <property type="term" value="F:nuclear receptor activity"/>
    <property type="evidence" value="ECO:0007669"/>
    <property type="project" value="TreeGrafter"/>
</dbReference>
<evidence type="ECO:0000256" key="2">
    <source>
        <dbReference type="ARBA" id="ARBA00022771"/>
    </source>
</evidence>
<dbReference type="InterPro" id="IPR050234">
    <property type="entry name" value="Nuclear_hormone_rcpt_NR1"/>
</dbReference>
<dbReference type="PROSITE" id="PS51030">
    <property type="entry name" value="NUCLEAR_REC_DBD_2"/>
    <property type="match status" value="1"/>
</dbReference>
<gene>
    <name evidence="10" type="ORF">BSL78_27289</name>
</gene>
<keyword evidence="7 10" id="KW-0675">Receptor</keyword>
<evidence type="ECO:0000313" key="11">
    <source>
        <dbReference type="Proteomes" id="UP000230750"/>
    </source>
</evidence>
<dbReference type="EMBL" id="MRZV01001794">
    <property type="protein sequence ID" value="PIK35882.1"/>
    <property type="molecule type" value="Genomic_DNA"/>
</dbReference>
<feature type="non-terminal residue" evidence="10">
    <location>
        <position position="1"/>
    </location>
</feature>
<dbReference type="GO" id="GO:0000978">
    <property type="term" value="F:RNA polymerase II cis-regulatory region sequence-specific DNA binding"/>
    <property type="evidence" value="ECO:0007669"/>
    <property type="project" value="TreeGrafter"/>
</dbReference>
<evidence type="ECO:0000313" key="10">
    <source>
        <dbReference type="EMBL" id="PIK35882.1"/>
    </source>
</evidence>
<dbReference type="AlphaFoldDB" id="A0A2G8JJF3"/>
<dbReference type="InterPro" id="IPR013088">
    <property type="entry name" value="Znf_NHR/GATA"/>
</dbReference>
<dbReference type="STRING" id="307972.A0A2G8JJF3"/>
<dbReference type="Gene3D" id="3.30.50.10">
    <property type="entry name" value="Erythroid Transcription Factor GATA-1, subunit A"/>
    <property type="match status" value="1"/>
</dbReference>
<keyword evidence="11" id="KW-1185">Reference proteome</keyword>
<dbReference type="GO" id="GO:0009755">
    <property type="term" value="P:hormone-mediated signaling pathway"/>
    <property type="evidence" value="ECO:0007669"/>
    <property type="project" value="TreeGrafter"/>
</dbReference>
<evidence type="ECO:0000256" key="6">
    <source>
        <dbReference type="ARBA" id="ARBA00023163"/>
    </source>
</evidence>